<evidence type="ECO:0000313" key="2">
    <source>
        <dbReference type="Proteomes" id="UP000054549"/>
    </source>
</evidence>
<name>A0A0C2X7U5_AMAMK</name>
<protein>
    <submittedName>
        <fullName evidence="1">Uncharacterized protein</fullName>
    </submittedName>
</protein>
<keyword evidence="2" id="KW-1185">Reference proteome</keyword>
<dbReference type="GO" id="GO:0043022">
    <property type="term" value="F:ribosome binding"/>
    <property type="evidence" value="ECO:0007669"/>
    <property type="project" value="InterPro"/>
</dbReference>
<evidence type="ECO:0000313" key="1">
    <source>
        <dbReference type="EMBL" id="KIL65381.1"/>
    </source>
</evidence>
<dbReference type="InParanoid" id="A0A0C2X7U5"/>
<dbReference type="GO" id="GO:0034551">
    <property type="term" value="P:mitochondrial respiratory chain complex III assembly"/>
    <property type="evidence" value="ECO:0007669"/>
    <property type="project" value="TreeGrafter"/>
</dbReference>
<dbReference type="Pfam" id="PF20180">
    <property type="entry name" value="UQCC2_CBP6"/>
    <property type="match status" value="1"/>
</dbReference>
<reference evidence="1 2" key="1">
    <citation type="submission" date="2014-04" db="EMBL/GenBank/DDBJ databases">
        <title>Evolutionary Origins and Diversification of the Mycorrhizal Mutualists.</title>
        <authorList>
            <consortium name="DOE Joint Genome Institute"/>
            <consortium name="Mycorrhizal Genomics Consortium"/>
            <person name="Kohler A."/>
            <person name="Kuo A."/>
            <person name="Nagy L.G."/>
            <person name="Floudas D."/>
            <person name="Copeland A."/>
            <person name="Barry K.W."/>
            <person name="Cichocki N."/>
            <person name="Veneault-Fourrey C."/>
            <person name="LaButti K."/>
            <person name="Lindquist E.A."/>
            <person name="Lipzen A."/>
            <person name="Lundell T."/>
            <person name="Morin E."/>
            <person name="Murat C."/>
            <person name="Riley R."/>
            <person name="Ohm R."/>
            <person name="Sun H."/>
            <person name="Tunlid A."/>
            <person name="Henrissat B."/>
            <person name="Grigoriev I.V."/>
            <person name="Hibbett D.S."/>
            <person name="Martin F."/>
        </authorList>
    </citation>
    <scope>NUCLEOTIDE SEQUENCE [LARGE SCALE GENOMIC DNA]</scope>
    <source>
        <strain evidence="1 2">Koide BX008</strain>
    </source>
</reference>
<dbReference type="PANTHER" id="PTHR28250:SF1">
    <property type="entry name" value="CYTOCHROME B PRE-MRNA-PROCESSING PROTEIN 6"/>
    <property type="match status" value="1"/>
</dbReference>
<dbReference type="Proteomes" id="UP000054549">
    <property type="component" value="Unassembled WGS sequence"/>
</dbReference>
<accession>A0A0C2X7U5</accession>
<dbReference type="PANTHER" id="PTHR28250">
    <property type="entry name" value="CYTOCHROME B PRE-MRNA-PROCESSING PROTEIN 6"/>
    <property type="match status" value="1"/>
</dbReference>
<proteinExistence type="predicted"/>
<dbReference type="STRING" id="946122.A0A0C2X7U5"/>
<organism evidence="1 2">
    <name type="scientific">Amanita muscaria (strain Koide BX008)</name>
    <dbReference type="NCBI Taxonomy" id="946122"/>
    <lineage>
        <taxon>Eukaryota</taxon>
        <taxon>Fungi</taxon>
        <taxon>Dikarya</taxon>
        <taxon>Basidiomycota</taxon>
        <taxon>Agaricomycotina</taxon>
        <taxon>Agaricomycetes</taxon>
        <taxon>Agaricomycetidae</taxon>
        <taxon>Agaricales</taxon>
        <taxon>Pluteineae</taxon>
        <taxon>Amanitaceae</taxon>
        <taxon>Amanita</taxon>
    </lineage>
</organism>
<dbReference type="HOGENOM" id="CLU_138679_2_0_1"/>
<gene>
    <name evidence="1" type="ORF">M378DRAFT_76844</name>
</gene>
<dbReference type="AlphaFoldDB" id="A0A0C2X7U5"/>
<dbReference type="OrthoDB" id="2107880at2759"/>
<sequence length="105" mass="12083">MSAVRTKLSQQLSATAANWPKDPFRPNIQLQTFLQALAAHPNLTQDAVNAANALKENAMRKKYKLSKTMLKPASMPHHYERLMDGYQKSVQGVQRPWWKIFFGIW</sequence>
<dbReference type="InterPro" id="IPR037653">
    <property type="entry name" value="Cbp6"/>
</dbReference>
<dbReference type="GO" id="GO:0061671">
    <property type="term" value="C:Cbp3p-Cbp6 complex"/>
    <property type="evidence" value="ECO:0007669"/>
    <property type="project" value="InterPro"/>
</dbReference>
<dbReference type="EMBL" id="KN818242">
    <property type="protein sequence ID" value="KIL65381.1"/>
    <property type="molecule type" value="Genomic_DNA"/>
</dbReference>